<name>A0A9P0H1Y0_NEZVI</name>
<evidence type="ECO:0000256" key="1">
    <source>
        <dbReference type="SAM" id="MobiDB-lite"/>
    </source>
</evidence>
<gene>
    <name evidence="2" type="ORF">NEZAVI_LOCUS814</name>
</gene>
<evidence type="ECO:0000313" key="3">
    <source>
        <dbReference type="Proteomes" id="UP001152798"/>
    </source>
</evidence>
<dbReference type="EMBL" id="OV725077">
    <property type="protein sequence ID" value="CAH1389402.1"/>
    <property type="molecule type" value="Genomic_DNA"/>
</dbReference>
<dbReference type="Proteomes" id="UP001152798">
    <property type="component" value="Chromosome 1"/>
</dbReference>
<sequence>MKRVSEDGGPRPSGAVGRKM</sequence>
<organism evidence="2 3">
    <name type="scientific">Nezara viridula</name>
    <name type="common">Southern green stink bug</name>
    <name type="synonym">Cimex viridulus</name>
    <dbReference type="NCBI Taxonomy" id="85310"/>
    <lineage>
        <taxon>Eukaryota</taxon>
        <taxon>Metazoa</taxon>
        <taxon>Ecdysozoa</taxon>
        <taxon>Arthropoda</taxon>
        <taxon>Hexapoda</taxon>
        <taxon>Insecta</taxon>
        <taxon>Pterygota</taxon>
        <taxon>Neoptera</taxon>
        <taxon>Paraneoptera</taxon>
        <taxon>Hemiptera</taxon>
        <taxon>Heteroptera</taxon>
        <taxon>Panheteroptera</taxon>
        <taxon>Pentatomomorpha</taxon>
        <taxon>Pentatomoidea</taxon>
        <taxon>Pentatomidae</taxon>
        <taxon>Pentatominae</taxon>
        <taxon>Nezara</taxon>
    </lineage>
</organism>
<keyword evidence="3" id="KW-1185">Reference proteome</keyword>
<dbReference type="AlphaFoldDB" id="A0A9P0H1Y0"/>
<evidence type="ECO:0000313" key="2">
    <source>
        <dbReference type="EMBL" id="CAH1389402.1"/>
    </source>
</evidence>
<protein>
    <submittedName>
        <fullName evidence="2">Uncharacterized protein</fullName>
    </submittedName>
</protein>
<reference evidence="2" key="1">
    <citation type="submission" date="2022-01" db="EMBL/GenBank/DDBJ databases">
        <authorList>
            <person name="King R."/>
        </authorList>
    </citation>
    <scope>NUCLEOTIDE SEQUENCE</scope>
</reference>
<feature type="region of interest" description="Disordered" evidence="1">
    <location>
        <begin position="1"/>
        <end position="20"/>
    </location>
</feature>
<accession>A0A9P0H1Y0</accession>
<proteinExistence type="predicted"/>